<dbReference type="AlphaFoldDB" id="A0A423VYV7"/>
<keyword evidence="2 6" id="KW-0812">Transmembrane</keyword>
<dbReference type="InterPro" id="IPR051694">
    <property type="entry name" value="Immunoregulatory_rcpt-like"/>
</dbReference>
<dbReference type="PANTHER" id="PTHR15549:SF30">
    <property type="entry name" value="MID2 DOMAIN-CONTAINING PROTEIN"/>
    <property type="match status" value="1"/>
</dbReference>
<dbReference type="EMBL" id="LKEA01000033">
    <property type="protein sequence ID" value="ROV96283.1"/>
    <property type="molecule type" value="Genomic_DNA"/>
</dbReference>
<evidence type="ECO:0000313" key="9">
    <source>
        <dbReference type="Proteomes" id="UP000283895"/>
    </source>
</evidence>
<feature type="compositionally biased region" description="Low complexity" evidence="5">
    <location>
        <begin position="608"/>
        <end position="619"/>
    </location>
</feature>
<feature type="compositionally biased region" description="Low complexity" evidence="5">
    <location>
        <begin position="545"/>
        <end position="558"/>
    </location>
</feature>
<name>A0A423VYV7_9PEZI</name>
<reference evidence="8 9" key="1">
    <citation type="submission" date="2015-09" db="EMBL/GenBank/DDBJ databases">
        <title>Host preference determinants of Valsa canker pathogens revealed by comparative genomics.</title>
        <authorList>
            <person name="Yin Z."/>
            <person name="Huang L."/>
        </authorList>
    </citation>
    <scope>NUCLEOTIDE SEQUENCE [LARGE SCALE GENOMIC DNA]</scope>
    <source>
        <strain evidence="8 9">03-1</strain>
    </source>
</reference>
<dbReference type="Proteomes" id="UP000283895">
    <property type="component" value="Unassembled WGS sequence"/>
</dbReference>
<evidence type="ECO:0000256" key="5">
    <source>
        <dbReference type="SAM" id="MobiDB-lite"/>
    </source>
</evidence>
<feature type="compositionally biased region" description="Pro residues" evidence="5">
    <location>
        <begin position="313"/>
        <end position="322"/>
    </location>
</feature>
<dbReference type="STRING" id="356882.A0A423VYV7"/>
<feature type="region of interest" description="Disordered" evidence="5">
    <location>
        <begin position="738"/>
        <end position="787"/>
    </location>
</feature>
<feature type="compositionally biased region" description="Polar residues" evidence="5">
    <location>
        <begin position="669"/>
        <end position="691"/>
    </location>
</feature>
<evidence type="ECO:0000313" key="8">
    <source>
        <dbReference type="EMBL" id="ROV96283.1"/>
    </source>
</evidence>
<evidence type="ECO:0000256" key="3">
    <source>
        <dbReference type="ARBA" id="ARBA00022989"/>
    </source>
</evidence>
<feature type="region of interest" description="Disordered" evidence="5">
    <location>
        <begin position="225"/>
        <end position="250"/>
    </location>
</feature>
<feature type="region of interest" description="Disordered" evidence="5">
    <location>
        <begin position="307"/>
        <end position="329"/>
    </location>
</feature>
<feature type="compositionally biased region" description="Low complexity" evidence="5">
    <location>
        <begin position="836"/>
        <end position="866"/>
    </location>
</feature>
<comment type="caution">
    <text evidence="8">The sequence shown here is derived from an EMBL/GenBank/DDBJ whole genome shotgun (WGS) entry which is preliminary data.</text>
</comment>
<feature type="region of interest" description="Disordered" evidence="5">
    <location>
        <begin position="152"/>
        <end position="183"/>
    </location>
</feature>
<evidence type="ECO:0000256" key="4">
    <source>
        <dbReference type="ARBA" id="ARBA00023136"/>
    </source>
</evidence>
<feature type="chain" id="PRO_5019238543" description="Extracellular membrane protein CFEM domain-containing protein" evidence="7">
    <location>
        <begin position="22"/>
        <end position="1035"/>
    </location>
</feature>
<evidence type="ECO:0000256" key="7">
    <source>
        <dbReference type="SAM" id="SignalP"/>
    </source>
</evidence>
<protein>
    <recommendedName>
        <fullName evidence="10">Extracellular membrane protein CFEM domain-containing protein</fullName>
    </recommendedName>
</protein>
<evidence type="ECO:0008006" key="10">
    <source>
        <dbReference type="Google" id="ProtNLM"/>
    </source>
</evidence>
<feature type="region of interest" description="Disordered" evidence="5">
    <location>
        <begin position="880"/>
        <end position="902"/>
    </location>
</feature>
<keyword evidence="3 6" id="KW-1133">Transmembrane helix</keyword>
<feature type="region of interest" description="Disordered" evidence="5">
    <location>
        <begin position="983"/>
        <end position="1035"/>
    </location>
</feature>
<sequence length="1035" mass="109688">MEAAKRTGLLLLWAFTTPALAAKATTTTSASSSSSTSYPFDLGSDVTDFIPSCALSCFESFLAVNYNGTTCGSSPSLQCLSDIVSDAYDMCKNEPDAAPETHATIIATLIVPPTGAVTFPEPSTTAATTTTSSSRSWTTSYMTPTMTVASKTSSEASSSSSSSSSSTTTAAAAASGTGTPTSSKLTGAQIGGIAGGFAAAVLLASLALFLFLRKRRGQPLTGFYRMKDSLSPRRDHGPSPKISAPQYQEPKSMSFTRALAQRFSRTMTRPDTIGLAISPEGGGMQGAAVRPGESLVAAAIPPAAAAGARWHSPSPPPIPPLSPLRTQANFNFLPPQGQQQLHSQEQHKPILSLAIPPPKTSHYNENRSSTTSNNNRMPFGGGRDSVVTEFAEDGETSAGPGSAQIWRPPVTDPKSATTYYIADKWGNWVLGEPGTAAPDEQIAELPTPASKTVEERRVERQERAVPESSAVRAAVKDLSSPKMPSAAVAVGGSGLHKGRGRSTIRQVAPDSGRLPVNSRSSSVYSTFSTNFSMPQTVQPGPENPMPTTANAAAARMKAPSQTPESYYTGAGGGKPAPSRDLTSRPRGGSGGGSGGTRDRTNTMLSQDSSTTIASSIESEVGVDSFPMPSRQSTAPDQQREQGSLSPVFESPGRSPVSYPKIPRLHNVPGINNDNSYNYNKDTPGSQDTKPLQNPRLRVVNSSEPRDSPTLGVVDSQKPVQMGTVRAAAPVQAHISYYDPAKRQSVNPNPNRNPGQVRSGSPDGMGGTSPSLGRTSQTQQQQPAYGPARPALRSFQQRIDNDRSRLPSQSHYGPMSIYDAYARPESNYPQEPAWSSQQQQQYQPQHQKQYHPYQPQQRQQPQPPQQQQYYPYRHHLQQQHYPITPAPSPLSASDSPSVSASVSASNSSSSLLAKRLGAERAAAFQVNAPVENTYNSSQARWKRRQSSLGGPDARMRPDAGAGGMMMPGAVTPTPKALVVRKKGAVGGAGGGGGTNGMGDGNRDGEQEWDVPLPATPGWKPQLTPQRRGGDLYLRVQ</sequence>
<feature type="region of interest" description="Disordered" evidence="5">
    <location>
        <begin position="825"/>
        <end position="866"/>
    </location>
</feature>
<accession>A0A423VYV7</accession>
<evidence type="ECO:0000256" key="1">
    <source>
        <dbReference type="ARBA" id="ARBA00004167"/>
    </source>
</evidence>
<evidence type="ECO:0000256" key="2">
    <source>
        <dbReference type="ARBA" id="ARBA00022692"/>
    </source>
</evidence>
<feature type="compositionally biased region" description="Gly residues" evidence="5">
    <location>
        <begin position="983"/>
        <end position="998"/>
    </location>
</feature>
<keyword evidence="4 6" id="KW-0472">Membrane</keyword>
<feature type="compositionally biased region" description="Polar residues" evidence="5">
    <location>
        <begin position="826"/>
        <end position="835"/>
    </location>
</feature>
<feature type="region of interest" description="Disordered" evidence="5">
    <location>
        <begin position="484"/>
        <end position="503"/>
    </location>
</feature>
<dbReference type="GO" id="GO:0071944">
    <property type="term" value="C:cell periphery"/>
    <property type="evidence" value="ECO:0007669"/>
    <property type="project" value="UniProtKB-ARBA"/>
</dbReference>
<dbReference type="GO" id="GO:0016020">
    <property type="term" value="C:membrane"/>
    <property type="evidence" value="ECO:0007669"/>
    <property type="project" value="UniProtKB-SubCell"/>
</dbReference>
<feature type="compositionally biased region" description="Low complexity" evidence="5">
    <location>
        <begin position="366"/>
        <end position="376"/>
    </location>
</feature>
<feature type="region of interest" description="Disordered" evidence="5">
    <location>
        <begin position="530"/>
        <end position="725"/>
    </location>
</feature>
<dbReference type="PANTHER" id="PTHR15549">
    <property type="entry name" value="PAIRED IMMUNOGLOBULIN-LIKE TYPE 2 RECEPTOR"/>
    <property type="match status" value="1"/>
</dbReference>
<dbReference type="OrthoDB" id="3946741at2759"/>
<comment type="subcellular location">
    <subcellularLocation>
        <location evidence="1">Membrane</location>
        <topology evidence="1">Single-pass membrane protein</topology>
    </subcellularLocation>
</comment>
<keyword evidence="9" id="KW-1185">Reference proteome</keyword>
<organism evidence="8 9">
    <name type="scientific">Cytospora schulzeri</name>
    <dbReference type="NCBI Taxonomy" id="448051"/>
    <lineage>
        <taxon>Eukaryota</taxon>
        <taxon>Fungi</taxon>
        <taxon>Dikarya</taxon>
        <taxon>Ascomycota</taxon>
        <taxon>Pezizomycotina</taxon>
        <taxon>Sordariomycetes</taxon>
        <taxon>Sordariomycetidae</taxon>
        <taxon>Diaporthales</taxon>
        <taxon>Cytosporaceae</taxon>
        <taxon>Cytospora</taxon>
    </lineage>
</organism>
<keyword evidence="7" id="KW-0732">Signal</keyword>
<feature type="compositionally biased region" description="Polar residues" evidence="5">
    <location>
        <begin position="743"/>
        <end position="758"/>
    </location>
</feature>
<feature type="region of interest" description="Disordered" evidence="5">
    <location>
        <begin position="361"/>
        <end position="380"/>
    </location>
</feature>
<feature type="compositionally biased region" description="Polar residues" evidence="5">
    <location>
        <begin position="629"/>
        <end position="644"/>
    </location>
</feature>
<feature type="transmembrane region" description="Helical" evidence="6">
    <location>
        <begin position="190"/>
        <end position="212"/>
    </location>
</feature>
<evidence type="ECO:0000256" key="6">
    <source>
        <dbReference type="SAM" id="Phobius"/>
    </source>
</evidence>
<proteinExistence type="predicted"/>
<feature type="signal peptide" evidence="7">
    <location>
        <begin position="1"/>
        <end position="21"/>
    </location>
</feature>
<feature type="compositionally biased region" description="Basic and acidic residues" evidence="5">
    <location>
        <begin position="225"/>
        <end position="238"/>
    </location>
</feature>
<gene>
    <name evidence="8" type="ORF">VMCG_07713</name>
</gene>
<feature type="compositionally biased region" description="Low complexity" evidence="5">
    <location>
        <begin position="888"/>
        <end position="902"/>
    </location>
</feature>
<feature type="compositionally biased region" description="Polar residues" evidence="5">
    <location>
        <begin position="767"/>
        <end position="782"/>
    </location>
</feature>